<name>A0A1E4SK13_9ASCO</name>
<dbReference type="EMBL" id="KV453911">
    <property type="protein sequence ID" value="ODV79855.1"/>
    <property type="molecule type" value="Genomic_DNA"/>
</dbReference>
<sequence length="300" mass="33113">MEDWTIVFDVCMISTIEKEKKGERSTRLYSNLTGVKIDSSGARYQSGWAPAQDALGDVGRYACNGTSCMALTADSVGRQSYWSFRDRCWRHMRLKRDCASSRVEMSHDHMFLDDSVWGGGSTYGQREPPGGRGCARAAVTTVPPPSLGGRWRSSRGPSVPPVSDSSPDSTSWHCAGCMGLHNRRTLSISQPAQSLGNEPPAGHHPRQCRRPRAWSYATMSPTLRVVHHNRVTNLPPTSNFEWFPRIVAPAFSGSMSGHVKFHYHCGLRFSGSTCSIESNFSRWTVSMGHSSCSGKFVAFS</sequence>
<dbReference type="RefSeq" id="XP_020064977.1">
    <property type="nucleotide sequence ID" value="XM_020206738.1"/>
</dbReference>
<evidence type="ECO:0000313" key="2">
    <source>
        <dbReference type="EMBL" id="ODV79855.1"/>
    </source>
</evidence>
<accession>A0A1E4SK13</accession>
<feature type="region of interest" description="Disordered" evidence="1">
    <location>
        <begin position="126"/>
        <end position="169"/>
    </location>
</feature>
<dbReference type="GeneID" id="30980875"/>
<gene>
    <name evidence="2" type="ORF">CANTADRAFT_217970</name>
</gene>
<dbReference type="Proteomes" id="UP000094285">
    <property type="component" value="Unassembled WGS sequence"/>
</dbReference>
<evidence type="ECO:0000256" key="1">
    <source>
        <dbReference type="SAM" id="MobiDB-lite"/>
    </source>
</evidence>
<feature type="compositionally biased region" description="Low complexity" evidence="1">
    <location>
        <begin position="147"/>
        <end position="169"/>
    </location>
</feature>
<evidence type="ECO:0000313" key="3">
    <source>
        <dbReference type="Proteomes" id="UP000094285"/>
    </source>
</evidence>
<organism evidence="2 3">
    <name type="scientific">Suhomyces tanzawaensis NRRL Y-17324</name>
    <dbReference type="NCBI Taxonomy" id="984487"/>
    <lineage>
        <taxon>Eukaryota</taxon>
        <taxon>Fungi</taxon>
        <taxon>Dikarya</taxon>
        <taxon>Ascomycota</taxon>
        <taxon>Saccharomycotina</taxon>
        <taxon>Pichiomycetes</taxon>
        <taxon>Debaryomycetaceae</taxon>
        <taxon>Suhomyces</taxon>
    </lineage>
</organism>
<protein>
    <submittedName>
        <fullName evidence="2">Uncharacterized protein</fullName>
    </submittedName>
</protein>
<reference evidence="3" key="1">
    <citation type="submission" date="2016-05" db="EMBL/GenBank/DDBJ databases">
        <title>Comparative genomics of biotechnologically important yeasts.</title>
        <authorList>
            <consortium name="DOE Joint Genome Institute"/>
            <person name="Riley R."/>
            <person name="Haridas S."/>
            <person name="Wolfe K.H."/>
            <person name="Lopes M.R."/>
            <person name="Hittinger C.T."/>
            <person name="Goker M."/>
            <person name="Salamov A."/>
            <person name="Wisecaver J."/>
            <person name="Long T.M."/>
            <person name="Aerts A.L."/>
            <person name="Barry K."/>
            <person name="Choi C."/>
            <person name="Clum A."/>
            <person name="Coughlan A.Y."/>
            <person name="Deshpande S."/>
            <person name="Douglass A.P."/>
            <person name="Hanson S.J."/>
            <person name="Klenk H.-P."/>
            <person name="Labutti K."/>
            <person name="Lapidus A."/>
            <person name="Lindquist E."/>
            <person name="Lipzen A."/>
            <person name="Meier-Kolthoff J.P."/>
            <person name="Ohm R.A."/>
            <person name="Otillar R.P."/>
            <person name="Pangilinan J."/>
            <person name="Peng Y."/>
            <person name="Rokas A."/>
            <person name="Rosa C.A."/>
            <person name="Scheuner C."/>
            <person name="Sibirny A.A."/>
            <person name="Slot J.C."/>
            <person name="Stielow J.B."/>
            <person name="Sun H."/>
            <person name="Kurtzman C.P."/>
            <person name="Blackwell M."/>
            <person name="Grigoriev I.V."/>
            <person name="Jeffries T.W."/>
        </authorList>
    </citation>
    <scope>NUCLEOTIDE SEQUENCE [LARGE SCALE GENOMIC DNA]</scope>
    <source>
        <strain evidence="3">NRRL Y-17324</strain>
    </source>
</reference>
<dbReference type="AlphaFoldDB" id="A0A1E4SK13"/>
<proteinExistence type="predicted"/>
<keyword evidence="3" id="KW-1185">Reference proteome</keyword>